<reference evidence="3 4" key="1">
    <citation type="submission" date="2023-06" db="EMBL/GenBank/DDBJ databases">
        <title>Genome sequence of Methancorpusculaceae sp. Cs1.</title>
        <authorList>
            <person name="Protasov E."/>
            <person name="Platt K."/>
            <person name="Poehlein A."/>
            <person name="Daniel R."/>
            <person name="Brune A."/>
        </authorList>
    </citation>
    <scope>NUCLEOTIDE SEQUENCE [LARGE SCALE GENOMIC DNA]</scope>
    <source>
        <strain evidence="3 4">Cs1</strain>
    </source>
</reference>
<dbReference type="SUPFAM" id="SSF46785">
    <property type="entry name" value="Winged helix' DNA-binding domain"/>
    <property type="match status" value="1"/>
</dbReference>
<keyword evidence="4" id="KW-1185">Reference proteome</keyword>
<evidence type="ECO:0000259" key="2">
    <source>
        <dbReference type="Pfam" id="PF22665"/>
    </source>
</evidence>
<dbReference type="Pfam" id="PF19810">
    <property type="entry name" value="HFX_2341_N"/>
    <property type="match status" value="1"/>
</dbReference>
<gene>
    <name evidence="3" type="ORF">McpCs1_03880</name>
</gene>
<sequence length="240" mass="26123">MPTTHVVFVGPERDFLMGSIALLREVGFSRIVLVTGSDPKFSGEALVQKTAKSLSRDLGIFWPVSVVEVNKSSVMEAANQILSIINSERTLGNDVLLNVASALQPLSMSAYIAASMSRARVVSALPNYSDDGTLVGALEIVEIPVLPIGYPGAEQQLLISRIGDGVESLDSLIYLMFPDIDKNSKRFRSERSRLSHHLSKLESGGFIVKTKYGRNIAIRLTCLGQMFAQVISRGDIPQDD</sequence>
<dbReference type="Proteomes" id="UP001283212">
    <property type="component" value="Unassembled WGS sequence"/>
</dbReference>
<dbReference type="Pfam" id="PF22665">
    <property type="entry name" value="WHD_DUF6293"/>
    <property type="match status" value="1"/>
</dbReference>
<accession>A0AAE4MFK6</accession>
<proteinExistence type="predicted"/>
<dbReference type="EMBL" id="JAWDKB010000001">
    <property type="protein sequence ID" value="MDV0443022.1"/>
    <property type="molecule type" value="Genomic_DNA"/>
</dbReference>
<dbReference type="AlphaFoldDB" id="A0AAE4MFK6"/>
<feature type="domain" description="HFX-2341-like N-terminal" evidence="1">
    <location>
        <begin position="4"/>
        <end position="119"/>
    </location>
</feature>
<evidence type="ECO:0000259" key="1">
    <source>
        <dbReference type="Pfam" id="PF19810"/>
    </source>
</evidence>
<organism evidence="3 4">
    <name type="scientific">Methanorbis rubei</name>
    <dbReference type="NCBI Taxonomy" id="3028300"/>
    <lineage>
        <taxon>Archaea</taxon>
        <taxon>Methanobacteriati</taxon>
        <taxon>Methanobacteriota</taxon>
        <taxon>Stenosarchaea group</taxon>
        <taxon>Methanomicrobia</taxon>
        <taxon>Methanomicrobiales</taxon>
        <taxon>Methanocorpusculaceae</taxon>
        <taxon>Methanorbis</taxon>
    </lineage>
</organism>
<dbReference type="InterPro" id="IPR036390">
    <property type="entry name" value="WH_DNA-bd_sf"/>
</dbReference>
<evidence type="ECO:0000313" key="3">
    <source>
        <dbReference type="EMBL" id="MDV0443022.1"/>
    </source>
</evidence>
<evidence type="ECO:0000313" key="4">
    <source>
        <dbReference type="Proteomes" id="UP001283212"/>
    </source>
</evidence>
<dbReference type="InterPro" id="IPR054162">
    <property type="entry name" value="DUF6293_C"/>
</dbReference>
<dbReference type="RefSeq" id="WP_338095547.1">
    <property type="nucleotide sequence ID" value="NZ_JAWDKB010000001.1"/>
</dbReference>
<feature type="domain" description="DUF6293" evidence="2">
    <location>
        <begin position="142"/>
        <end position="230"/>
    </location>
</feature>
<protein>
    <submittedName>
        <fullName evidence="3">Uncharacterized protein</fullName>
    </submittedName>
</protein>
<name>A0AAE4MFK6_9EURY</name>
<comment type="caution">
    <text evidence="3">The sequence shown here is derived from an EMBL/GenBank/DDBJ whole genome shotgun (WGS) entry which is preliminary data.</text>
</comment>
<dbReference type="InterPro" id="IPR046260">
    <property type="entry name" value="HFX_2341-like_N"/>
</dbReference>